<comment type="caution">
    <text evidence="12">The sequence shown here is derived from an EMBL/GenBank/DDBJ whole genome shotgun (WGS) entry which is preliminary data.</text>
</comment>
<evidence type="ECO:0000256" key="5">
    <source>
        <dbReference type="ARBA" id="ARBA00022824"/>
    </source>
</evidence>
<dbReference type="OrthoDB" id="5401193at2759"/>
<evidence type="ECO:0000256" key="9">
    <source>
        <dbReference type="ARBA" id="ARBA00023136"/>
    </source>
</evidence>
<dbReference type="InterPro" id="IPR030671">
    <property type="entry name" value="Sec61-beta/Sbh"/>
</dbReference>
<feature type="compositionally biased region" description="Low complexity" evidence="10">
    <location>
        <begin position="10"/>
        <end position="24"/>
    </location>
</feature>
<evidence type="ECO:0000256" key="6">
    <source>
        <dbReference type="ARBA" id="ARBA00022927"/>
    </source>
</evidence>
<keyword evidence="4 11" id="KW-0812">Transmembrane</keyword>
<dbReference type="InterPro" id="IPR016482">
    <property type="entry name" value="SecG/Sec61-beta/Sbh"/>
</dbReference>
<gene>
    <name evidence="12" type="ORF">JKP88DRAFT_237645</name>
</gene>
<comment type="similarity">
    <text evidence="2">Belongs to the SEC61-beta family.</text>
</comment>
<dbReference type="AlphaFoldDB" id="A0A835YZ77"/>
<evidence type="ECO:0000256" key="7">
    <source>
        <dbReference type="ARBA" id="ARBA00022989"/>
    </source>
</evidence>
<evidence type="ECO:0000313" key="12">
    <source>
        <dbReference type="EMBL" id="KAG5184487.1"/>
    </source>
</evidence>
<reference evidence="12" key="1">
    <citation type="submission" date="2021-02" db="EMBL/GenBank/DDBJ databases">
        <title>First Annotated Genome of the Yellow-green Alga Tribonema minus.</title>
        <authorList>
            <person name="Mahan K.M."/>
        </authorList>
    </citation>
    <scope>NUCLEOTIDE SEQUENCE</scope>
    <source>
        <strain evidence="12">UTEX B ZZ1240</strain>
    </source>
</reference>
<sequence>MANEGDGPVRQAKPAGAAGTAAQRRGSRGKPAAGGGGRPQQGGILQFYSEDSPGFQVGPNIILIFSLSFIGCVVLLHIWGKLRG</sequence>
<feature type="region of interest" description="Disordered" evidence="10">
    <location>
        <begin position="1"/>
        <end position="45"/>
    </location>
</feature>
<evidence type="ECO:0000256" key="11">
    <source>
        <dbReference type="SAM" id="Phobius"/>
    </source>
</evidence>
<protein>
    <submittedName>
        <fullName evidence="12">Transporter Sec61 subunit beta</fullName>
    </submittedName>
</protein>
<organism evidence="12 13">
    <name type="scientific">Tribonema minus</name>
    <dbReference type="NCBI Taxonomy" id="303371"/>
    <lineage>
        <taxon>Eukaryota</taxon>
        <taxon>Sar</taxon>
        <taxon>Stramenopiles</taxon>
        <taxon>Ochrophyta</taxon>
        <taxon>PX clade</taxon>
        <taxon>Xanthophyceae</taxon>
        <taxon>Tribonematales</taxon>
        <taxon>Tribonemataceae</taxon>
        <taxon>Tribonema</taxon>
    </lineage>
</organism>
<evidence type="ECO:0000256" key="1">
    <source>
        <dbReference type="ARBA" id="ARBA00004389"/>
    </source>
</evidence>
<keyword evidence="9 11" id="KW-0472">Membrane</keyword>
<comment type="subcellular location">
    <subcellularLocation>
        <location evidence="1">Endoplasmic reticulum membrane</location>
        <topology evidence="1">Single-pass membrane protein</topology>
    </subcellularLocation>
</comment>
<dbReference type="GO" id="GO:0005784">
    <property type="term" value="C:Sec61 translocon complex"/>
    <property type="evidence" value="ECO:0007669"/>
    <property type="project" value="InterPro"/>
</dbReference>
<feature type="transmembrane region" description="Helical" evidence="11">
    <location>
        <begin position="61"/>
        <end position="79"/>
    </location>
</feature>
<dbReference type="Pfam" id="PF03911">
    <property type="entry name" value="Sec61_beta"/>
    <property type="match status" value="1"/>
</dbReference>
<accession>A0A835YZ77</accession>
<evidence type="ECO:0000256" key="8">
    <source>
        <dbReference type="ARBA" id="ARBA00023010"/>
    </source>
</evidence>
<keyword evidence="6" id="KW-0653">Protein transport</keyword>
<dbReference type="GO" id="GO:0006886">
    <property type="term" value="P:intracellular protein transport"/>
    <property type="evidence" value="ECO:0007669"/>
    <property type="project" value="InterPro"/>
</dbReference>
<evidence type="ECO:0000256" key="3">
    <source>
        <dbReference type="ARBA" id="ARBA00022448"/>
    </source>
</evidence>
<keyword evidence="13" id="KW-1185">Reference proteome</keyword>
<keyword evidence="7 11" id="KW-1133">Transmembrane helix</keyword>
<evidence type="ECO:0000256" key="2">
    <source>
        <dbReference type="ARBA" id="ARBA00006103"/>
    </source>
</evidence>
<proteinExistence type="inferred from homology"/>
<keyword evidence="3" id="KW-0813">Transport</keyword>
<name>A0A835YZ77_9STRA</name>
<dbReference type="PANTHER" id="PTHR13509">
    <property type="entry name" value="SEC61 SUBUNIT BETA"/>
    <property type="match status" value="1"/>
</dbReference>
<evidence type="ECO:0000313" key="13">
    <source>
        <dbReference type="Proteomes" id="UP000664859"/>
    </source>
</evidence>
<dbReference type="Proteomes" id="UP000664859">
    <property type="component" value="Unassembled WGS sequence"/>
</dbReference>
<evidence type="ECO:0000256" key="4">
    <source>
        <dbReference type="ARBA" id="ARBA00022692"/>
    </source>
</evidence>
<keyword evidence="5" id="KW-0256">Endoplasmic reticulum</keyword>
<dbReference type="EMBL" id="JAFCMP010000164">
    <property type="protein sequence ID" value="KAG5184487.1"/>
    <property type="molecule type" value="Genomic_DNA"/>
</dbReference>
<keyword evidence="8" id="KW-0811">Translocation</keyword>
<evidence type="ECO:0000256" key="10">
    <source>
        <dbReference type="SAM" id="MobiDB-lite"/>
    </source>
</evidence>